<name>A0A841FL90_9ACTN</name>
<evidence type="ECO:0000313" key="2">
    <source>
        <dbReference type="Proteomes" id="UP000548476"/>
    </source>
</evidence>
<protein>
    <submittedName>
        <fullName evidence="1">Uncharacterized protein</fullName>
    </submittedName>
</protein>
<organism evidence="1 2">
    <name type="scientific">Phytomonospora endophytica</name>
    <dbReference type="NCBI Taxonomy" id="714109"/>
    <lineage>
        <taxon>Bacteria</taxon>
        <taxon>Bacillati</taxon>
        <taxon>Actinomycetota</taxon>
        <taxon>Actinomycetes</taxon>
        <taxon>Micromonosporales</taxon>
        <taxon>Micromonosporaceae</taxon>
        <taxon>Phytomonospora</taxon>
    </lineage>
</organism>
<proteinExistence type="predicted"/>
<accession>A0A841FL90</accession>
<gene>
    <name evidence="1" type="ORF">HNR73_002422</name>
</gene>
<dbReference type="Proteomes" id="UP000548476">
    <property type="component" value="Unassembled WGS sequence"/>
</dbReference>
<comment type="caution">
    <text evidence="1">The sequence shown here is derived from an EMBL/GenBank/DDBJ whole genome shotgun (WGS) entry which is preliminary data.</text>
</comment>
<dbReference type="RefSeq" id="WP_184787456.1">
    <property type="nucleotide sequence ID" value="NZ_BONT01000110.1"/>
</dbReference>
<dbReference type="AlphaFoldDB" id="A0A841FL90"/>
<evidence type="ECO:0000313" key="1">
    <source>
        <dbReference type="EMBL" id="MBB6034568.1"/>
    </source>
</evidence>
<sequence length="298" mass="33021">MSDESPAAPDRSSFTPADWEAFEEAVRSTLYAYGAEEQSIDGGVELASGQPVDIHYFDLGGLADRLAGTPREEWPGVCDSEISLLVNNDPQREWMIEAGFAGAAETIEPWLQTKPHEMFIPREGYDLHPDDPYSVPFAENLHVGFTVLAPENDVTDQLRTWVSNAVVEAWGVSAEELLEAVRARLRRQDPPIWHKRELTARDRDGVKRPARALVAEARDQDEDEGTPASGWILLLDEILPPGVPDTLAVGIPLIDELFIAPEMVVAQRAYKHHLHGRHGEREPVSPLAYPLSAVLRGV</sequence>
<keyword evidence="2" id="KW-1185">Reference proteome</keyword>
<dbReference type="EMBL" id="JACHGT010000005">
    <property type="protein sequence ID" value="MBB6034568.1"/>
    <property type="molecule type" value="Genomic_DNA"/>
</dbReference>
<reference evidence="1 2" key="1">
    <citation type="submission" date="2020-08" db="EMBL/GenBank/DDBJ databases">
        <title>Genomic Encyclopedia of Type Strains, Phase IV (KMG-IV): sequencing the most valuable type-strain genomes for metagenomic binning, comparative biology and taxonomic classification.</title>
        <authorList>
            <person name="Goeker M."/>
        </authorList>
    </citation>
    <scope>NUCLEOTIDE SEQUENCE [LARGE SCALE GENOMIC DNA]</scope>
    <source>
        <strain evidence="1 2">YIM 65646</strain>
    </source>
</reference>